<dbReference type="STRING" id="441959.B8M877"/>
<gene>
    <name evidence="2" type="ORF">TSTA_036160</name>
</gene>
<dbReference type="InParanoid" id="B8M877"/>
<feature type="region of interest" description="Disordered" evidence="1">
    <location>
        <begin position="18"/>
        <end position="42"/>
    </location>
</feature>
<proteinExistence type="predicted"/>
<dbReference type="VEuPathDB" id="FungiDB:TSTA_036160"/>
<feature type="region of interest" description="Disordered" evidence="1">
    <location>
        <begin position="66"/>
        <end position="90"/>
    </location>
</feature>
<evidence type="ECO:0000313" key="3">
    <source>
        <dbReference type="Proteomes" id="UP000001745"/>
    </source>
</evidence>
<sequence length="129" mass="13889">MSDDNTTTSYYYSSAKTTTTGKETTGHRYTTASHTDPSGNTVVRTAHQDLGEPATYEERCFDRTGQELVSSKSGTGAGIDSSGGGGSRRIIQDMTDQDFNYDLTSTGAGYFPVKFQAAGFKRCGYKFTG</sequence>
<evidence type="ECO:0000313" key="2">
    <source>
        <dbReference type="EMBL" id="EED20390.1"/>
    </source>
</evidence>
<dbReference type="AlphaFoldDB" id="B8M877"/>
<dbReference type="EMBL" id="EQ962654">
    <property type="protein sequence ID" value="EED20390.1"/>
    <property type="molecule type" value="Genomic_DNA"/>
</dbReference>
<dbReference type="RefSeq" id="XP_002480824.1">
    <property type="nucleotide sequence ID" value="XM_002480779.1"/>
</dbReference>
<accession>B8M877</accession>
<dbReference type="HOGENOM" id="CLU_1950248_0_0_1"/>
<dbReference type="PhylomeDB" id="B8M877"/>
<feature type="compositionally biased region" description="Gly residues" evidence="1">
    <location>
        <begin position="75"/>
        <end position="87"/>
    </location>
</feature>
<dbReference type="GeneID" id="8101887"/>
<dbReference type="eggNOG" id="ENOG502SZPH">
    <property type="taxonomic scope" value="Eukaryota"/>
</dbReference>
<dbReference type="Proteomes" id="UP000001745">
    <property type="component" value="Unassembled WGS sequence"/>
</dbReference>
<organism evidence="2 3">
    <name type="scientific">Talaromyces stipitatus (strain ATCC 10500 / CBS 375.48 / QM 6759 / NRRL 1006)</name>
    <name type="common">Penicillium stipitatum</name>
    <dbReference type="NCBI Taxonomy" id="441959"/>
    <lineage>
        <taxon>Eukaryota</taxon>
        <taxon>Fungi</taxon>
        <taxon>Dikarya</taxon>
        <taxon>Ascomycota</taxon>
        <taxon>Pezizomycotina</taxon>
        <taxon>Eurotiomycetes</taxon>
        <taxon>Eurotiomycetidae</taxon>
        <taxon>Eurotiales</taxon>
        <taxon>Trichocomaceae</taxon>
        <taxon>Talaromyces</taxon>
        <taxon>Talaromyces sect. Talaromyces</taxon>
    </lineage>
</organism>
<reference evidence="3" key="1">
    <citation type="journal article" date="2015" name="Genome Announc.">
        <title>Genome sequence of the AIDS-associated pathogen Penicillium marneffei (ATCC18224) and its near taxonomic relative Talaromyces stipitatus (ATCC10500).</title>
        <authorList>
            <person name="Nierman W.C."/>
            <person name="Fedorova-Abrams N.D."/>
            <person name="Andrianopoulos A."/>
        </authorList>
    </citation>
    <scope>NUCLEOTIDE SEQUENCE [LARGE SCALE GENOMIC DNA]</scope>
    <source>
        <strain evidence="3">ATCC 10500 / CBS 375.48 / QM 6759 / NRRL 1006</strain>
    </source>
</reference>
<keyword evidence="3" id="KW-1185">Reference proteome</keyword>
<feature type="compositionally biased region" description="Low complexity" evidence="1">
    <location>
        <begin position="18"/>
        <end position="31"/>
    </location>
</feature>
<evidence type="ECO:0000256" key="1">
    <source>
        <dbReference type="SAM" id="MobiDB-lite"/>
    </source>
</evidence>
<protein>
    <submittedName>
        <fullName evidence="2">Uncharacterized protein</fullName>
    </submittedName>
</protein>
<dbReference type="OrthoDB" id="4161095at2759"/>
<feature type="compositionally biased region" description="Polar residues" evidence="1">
    <location>
        <begin position="32"/>
        <end position="42"/>
    </location>
</feature>
<name>B8M877_TALSN</name>
<dbReference type="OMA" id="TYEERCF"/>